<dbReference type="AlphaFoldDB" id="A0A0F9HMD9"/>
<evidence type="ECO:0000313" key="1">
    <source>
        <dbReference type="EMBL" id="KKL82860.1"/>
    </source>
</evidence>
<organism evidence="1">
    <name type="scientific">marine sediment metagenome</name>
    <dbReference type="NCBI Taxonomy" id="412755"/>
    <lineage>
        <taxon>unclassified sequences</taxon>
        <taxon>metagenomes</taxon>
        <taxon>ecological metagenomes</taxon>
    </lineage>
</organism>
<reference evidence="1" key="1">
    <citation type="journal article" date="2015" name="Nature">
        <title>Complex archaea that bridge the gap between prokaryotes and eukaryotes.</title>
        <authorList>
            <person name="Spang A."/>
            <person name="Saw J.H."/>
            <person name="Jorgensen S.L."/>
            <person name="Zaremba-Niedzwiedzka K."/>
            <person name="Martijn J."/>
            <person name="Lind A.E."/>
            <person name="van Eijk R."/>
            <person name="Schleper C."/>
            <person name="Guy L."/>
            <person name="Ettema T.J."/>
        </authorList>
    </citation>
    <scope>NUCLEOTIDE SEQUENCE</scope>
</reference>
<dbReference type="EMBL" id="LAZR01022153">
    <property type="protein sequence ID" value="KKL82860.1"/>
    <property type="molecule type" value="Genomic_DNA"/>
</dbReference>
<feature type="non-terminal residue" evidence="1">
    <location>
        <position position="57"/>
    </location>
</feature>
<accession>A0A0F9HMD9</accession>
<protein>
    <submittedName>
        <fullName evidence="1">Uncharacterized protein</fullName>
    </submittedName>
</protein>
<sequence length="57" mass="6261">MIKTKQVLLSDEKIALLFETQGHSGLLAQSVAKEQLKQVAEWGNEPCPHSQLPSDTS</sequence>
<comment type="caution">
    <text evidence="1">The sequence shown here is derived from an EMBL/GenBank/DDBJ whole genome shotgun (WGS) entry which is preliminary data.</text>
</comment>
<name>A0A0F9HMD9_9ZZZZ</name>
<gene>
    <name evidence="1" type="ORF">LCGC14_1980510</name>
</gene>
<proteinExistence type="predicted"/>